<dbReference type="PANTHER" id="PTHR11820">
    <property type="entry name" value="ACYLPYRUVASE"/>
    <property type="match status" value="1"/>
</dbReference>
<dbReference type="AlphaFoldDB" id="A0A7D5I9P9"/>
<proteinExistence type="predicted"/>
<protein>
    <submittedName>
        <fullName evidence="3">Fumarylacetoacetate hydrolase family protein</fullName>
    </submittedName>
</protein>
<evidence type="ECO:0000256" key="1">
    <source>
        <dbReference type="ARBA" id="ARBA00022723"/>
    </source>
</evidence>
<accession>A0A7D5I9P9</accession>
<dbReference type="GeneID" id="55822032"/>
<keyword evidence="4" id="KW-1185">Reference proteome</keyword>
<keyword evidence="3" id="KW-0378">Hydrolase</keyword>
<dbReference type="GO" id="GO:0016853">
    <property type="term" value="F:isomerase activity"/>
    <property type="evidence" value="ECO:0007669"/>
    <property type="project" value="UniProtKB-ARBA"/>
</dbReference>
<sequence>MFGRFKYSDEIFYGEFSDGIVTSHDGDGKTYEMEELEVLPPSLPSKIICVGLNYHDHAVELGMKVPEEPIIFLKPSSSMIGHKDKIIYPKSSQRVDYEGELAAIIGKKCKNISYERAYDVIAGFTCFNDVTARDLQSRDGQWTRSKSFDTFAPVGPFIVPVEEFEVDNAPIKTRVNGEIRQDSNTSNLIFDIPYLIEFISGIMTLEVGDIIATGTPPGVGELNPGDFVEIEIEGIGILGNEVA</sequence>
<dbReference type="Pfam" id="PF01557">
    <property type="entry name" value="FAA_hydrolase"/>
    <property type="match status" value="1"/>
</dbReference>
<name>A0A7D5I9P9_9EURY</name>
<keyword evidence="1" id="KW-0479">Metal-binding</keyword>
<dbReference type="FunFam" id="3.90.850.10:FF:000002">
    <property type="entry name" value="2-hydroxyhepta-2,4-diene-1,7-dioate isomerase"/>
    <property type="match status" value="1"/>
</dbReference>
<evidence type="ECO:0000259" key="2">
    <source>
        <dbReference type="Pfam" id="PF01557"/>
    </source>
</evidence>
<dbReference type="KEGG" id="mzi:HWN40_10115"/>
<dbReference type="RefSeq" id="WP_176965618.1">
    <property type="nucleotide sequence ID" value="NZ_CP058215.1"/>
</dbReference>
<dbReference type="InterPro" id="IPR011234">
    <property type="entry name" value="Fumarylacetoacetase-like_C"/>
</dbReference>
<evidence type="ECO:0000313" key="3">
    <source>
        <dbReference type="EMBL" id="QLC50562.1"/>
    </source>
</evidence>
<dbReference type="SUPFAM" id="SSF56529">
    <property type="entry name" value="FAH"/>
    <property type="match status" value="1"/>
</dbReference>
<dbReference type="Proteomes" id="UP000509594">
    <property type="component" value="Chromosome"/>
</dbReference>
<dbReference type="GO" id="GO:0046872">
    <property type="term" value="F:metal ion binding"/>
    <property type="evidence" value="ECO:0007669"/>
    <property type="project" value="UniProtKB-KW"/>
</dbReference>
<dbReference type="GO" id="GO:0019752">
    <property type="term" value="P:carboxylic acid metabolic process"/>
    <property type="evidence" value="ECO:0007669"/>
    <property type="project" value="UniProtKB-ARBA"/>
</dbReference>
<reference evidence="3 4" key="1">
    <citation type="submission" date="2020-06" db="EMBL/GenBank/DDBJ databases">
        <title>Methanolobus halotolerans sp. nov., isolated from a saline lake Tus in Siberia.</title>
        <authorList>
            <person name="Shen Y."/>
            <person name="Chen S.-C."/>
            <person name="Lai M.-C."/>
            <person name="Huang H.-H."/>
            <person name="Chiu H.-H."/>
            <person name="Tang S.-L."/>
            <person name="Rogozin D.Y."/>
            <person name="Degermendzhy A.G."/>
        </authorList>
    </citation>
    <scope>NUCLEOTIDE SEQUENCE [LARGE SCALE GENOMIC DNA]</scope>
    <source>
        <strain evidence="3 4">DSM 21339</strain>
    </source>
</reference>
<dbReference type="InterPro" id="IPR036663">
    <property type="entry name" value="Fumarylacetoacetase_C_sf"/>
</dbReference>
<dbReference type="PANTHER" id="PTHR11820:SF7">
    <property type="entry name" value="ACYLPYRUVASE FAHD1, MITOCHONDRIAL"/>
    <property type="match status" value="1"/>
</dbReference>
<dbReference type="Gene3D" id="3.90.850.10">
    <property type="entry name" value="Fumarylacetoacetase-like, C-terminal domain"/>
    <property type="match status" value="1"/>
</dbReference>
<dbReference type="EMBL" id="CP058215">
    <property type="protein sequence ID" value="QLC50562.1"/>
    <property type="molecule type" value="Genomic_DNA"/>
</dbReference>
<gene>
    <name evidence="3" type="ORF">HWN40_10115</name>
</gene>
<feature type="domain" description="Fumarylacetoacetase-like C-terminal" evidence="2">
    <location>
        <begin position="46"/>
        <end position="242"/>
    </location>
</feature>
<dbReference type="OrthoDB" id="6242at2157"/>
<organism evidence="3 4">
    <name type="scientific">Methanolobus zinderi</name>
    <dbReference type="NCBI Taxonomy" id="536044"/>
    <lineage>
        <taxon>Archaea</taxon>
        <taxon>Methanobacteriati</taxon>
        <taxon>Methanobacteriota</taxon>
        <taxon>Stenosarchaea group</taxon>
        <taxon>Methanomicrobia</taxon>
        <taxon>Methanosarcinales</taxon>
        <taxon>Methanosarcinaceae</taxon>
        <taxon>Methanolobus</taxon>
    </lineage>
</organism>
<dbReference type="GO" id="GO:0018773">
    <property type="term" value="F:acetylpyruvate hydrolase activity"/>
    <property type="evidence" value="ECO:0007669"/>
    <property type="project" value="TreeGrafter"/>
</dbReference>
<evidence type="ECO:0000313" key="4">
    <source>
        <dbReference type="Proteomes" id="UP000509594"/>
    </source>
</evidence>